<accession>A0A9W7TH31</accession>
<evidence type="ECO:0000256" key="6">
    <source>
        <dbReference type="ARBA" id="ARBA00023136"/>
    </source>
</evidence>
<dbReference type="GO" id="GO:0035364">
    <property type="term" value="P:thymine transport"/>
    <property type="evidence" value="ECO:0007669"/>
    <property type="project" value="TreeGrafter"/>
</dbReference>
<feature type="transmembrane region" description="Helical" evidence="7">
    <location>
        <begin position="92"/>
        <end position="112"/>
    </location>
</feature>
<dbReference type="PIRSF" id="PIRSF016379">
    <property type="entry name" value="ENT"/>
    <property type="match status" value="1"/>
</dbReference>
<feature type="transmembrane region" description="Helical" evidence="7">
    <location>
        <begin position="154"/>
        <end position="175"/>
    </location>
</feature>
<feature type="transmembrane region" description="Helical" evidence="7">
    <location>
        <begin position="12"/>
        <end position="40"/>
    </location>
</feature>
<evidence type="ECO:0000313" key="9">
    <source>
        <dbReference type="Proteomes" id="UP001059041"/>
    </source>
</evidence>
<feature type="transmembrane region" description="Helical" evidence="7">
    <location>
        <begin position="362"/>
        <end position="385"/>
    </location>
</feature>
<dbReference type="EMBL" id="JAFHDT010000019">
    <property type="protein sequence ID" value="KAI7796311.1"/>
    <property type="molecule type" value="Genomic_DNA"/>
</dbReference>
<dbReference type="PRINTS" id="PR01130">
    <property type="entry name" value="DERENTRNSPRT"/>
</dbReference>
<dbReference type="GO" id="GO:0015854">
    <property type="term" value="P:guanine transport"/>
    <property type="evidence" value="ECO:0007669"/>
    <property type="project" value="TreeGrafter"/>
</dbReference>
<dbReference type="GO" id="GO:0015213">
    <property type="term" value="F:uridine transmembrane transporter activity"/>
    <property type="evidence" value="ECO:0007669"/>
    <property type="project" value="UniProtKB-ARBA"/>
</dbReference>
<dbReference type="GO" id="GO:0016323">
    <property type="term" value="C:basolateral plasma membrane"/>
    <property type="evidence" value="ECO:0007669"/>
    <property type="project" value="UniProtKB-SubCell"/>
</dbReference>
<dbReference type="AlphaFoldDB" id="A0A9W7TH31"/>
<evidence type="ECO:0000256" key="2">
    <source>
        <dbReference type="ARBA" id="ARBA00007965"/>
    </source>
</evidence>
<comment type="similarity">
    <text evidence="2">Belongs to the SLC29A/ENT transporter (TC 2.A.57) family.</text>
</comment>
<feature type="transmembrane region" description="Helical" evidence="7">
    <location>
        <begin position="330"/>
        <end position="350"/>
    </location>
</feature>
<sequence>MRHCKGASTNSGLVAAIFFLLGMGTLLPWNFFITAMNYFTGRLNGTSCTNGTEQADSDPYMFNNLSVLIAQLPLLLFTFLNSFLYQHIAEKVRIAGSMVFILLLFILTASLVKVEMTLDHFFSITMATIWFINMFGAVLQGSLFGLVSKLPPRYNSLFMSGQAVAGIFSGIAMLLSNILETDSESSALGYFITPCVATLITLCCYLILPHLSFARLYLESGPTDKAETRKEPLTNNCESVTLVNVKLNDESGLEANGKAVFTESDSESCNKLDEHKQEPTEEKSTVPQVFEKIWVMASCVTCVFAVTLSVFPAITVNTKPKGFFEGKDKIFVPLCSFIVFNVMDWIGRSLTSRIQWPSKQSWLFPLFVLLRVVFIPALMLCNVQPRIYLPVLFDHDMAYLVFMSLFAMTSGYFACLSMSYASQLVKPKDAETAGALMTFFLALGLSLGAAFSFVLKKMV</sequence>
<dbReference type="GO" id="GO:0035344">
    <property type="term" value="P:hypoxanthine transport"/>
    <property type="evidence" value="ECO:0007669"/>
    <property type="project" value="TreeGrafter"/>
</dbReference>
<comment type="caution">
    <text evidence="8">The sequence shown here is derived from an EMBL/GenBank/DDBJ whole genome shotgun (WGS) entry which is preliminary data.</text>
</comment>
<dbReference type="SUPFAM" id="SSF103473">
    <property type="entry name" value="MFS general substrate transporter"/>
    <property type="match status" value="1"/>
</dbReference>
<evidence type="ECO:0000256" key="5">
    <source>
        <dbReference type="ARBA" id="ARBA00022989"/>
    </source>
</evidence>
<dbReference type="InterPro" id="IPR034764">
    <property type="entry name" value="ENT1/ENT2"/>
</dbReference>
<dbReference type="NCBIfam" id="TIGR00939">
    <property type="entry name" value="2a57"/>
    <property type="match status" value="1"/>
</dbReference>
<dbReference type="PANTHER" id="PTHR10332:SF8">
    <property type="entry name" value="EQUILIBRATIVE NUCLEOSIDE TRANSPORTER 2"/>
    <property type="match status" value="1"/>
</dbReference>
<keyword evidence="6 7" id="KW-0472">Membrane</keyword>
<evidence type="ECO:0000256" key="4">
    <source>
        <dbReference type="ARBA" id="ARBA00022692"/>
    </source>
</evidence>
<dbReference type="Gene3D" id="1.20.1250.20">
    <property type="entry name" value="MFS general substrate transporter like domains"/>
    <property type="match status" value="1"/>
</dbReference>
<evidence type="ECO:0000256" key="3">
    <source>
        <dbReference type="ARBA" id="ARBA00022448"/>
    </source>
</evidence>
<dbReference type="InterPro" id="IPR002259">
    <property type="entry name" value="Eqnu_transpt"/>
</dbReference>
<evidence type="ECO:0000256" key="1">
    <source>
        <dbReference type="ARBA" id="ARBA00004554"/>
    </source>
</evidence>
<feature type="transmembrane region" description="Helical" evidence="7">
    <location>
        <begin position="124"/>
        <end position="147"/>
    </location>
</feature>
<keyword evidence="3" id="KW-0813">Transport</keyword>
<dbReference type="GO" id="GO:0015853">
    <property type="term" value="P:adenine transport"/>
    <property type="evidence" value="ECO:0007669"/>
    <property type="project" value="TreeGrafter"/>
</dbReference>
<keyword evidence="5 7" id="KW-1133">Transmembrane helix</keyword>
<keyword evidence="4 7" id="KW-0812">Transmembrane</keyword>
<proteinExistence type="inferred from homology"/>
<name>A0A9W7TH31_TRIRA</name>
<dbReference type="InterPro" id="IPR036259">
    <property type="entry name" value="MFS_trans_sf"/>
</dbReference>
<dbReference type="PANTHER" id="PTHR10332">
    <property type="entry name" value="EQUILIBRATIVE NUCLEOSIDE TRANSPORTER"/>
    <property type="match status" value="1"/>
</dbReference>
<dbReference type="OrthoDB" id="46396at2759"/>
<feature type="transmembrane region" description="Helical" evidence="7">
    <location>
        <begin position="293"/>
        <end position="314"/>
    </location>
</feature>
<feature type="transmembrane region" description="Helical" evidence="7">
    <location>
        <begin position="60"/>
        <end position="80"/>
    </location>
</feature>
<reference evidence="8" key="1">
    <citation type="submission" date="2021-02" db="EMBL/GenBank/DDBJ databases">
        <title>Comparative genomics reveals that relaxation of natural selection precedes convergent phenotypic evolution of cavefish.</title>
        <authorList>
            <person name="Peng Z."/>
        </authorList>
    </citation>
    <scope>NUCLEOTIDE SEQUENCE</scope>
    <source>
        <tissue evidence="8">Muscle</tissue>
    </source>
</reference>
<feature type="transmembrane region" description="Helical" evidence="7">
    <location>
        <begin position="433"/>
        <end position="455"/>
    </location>
</feature>
<keyword evidence="9" id="KW-1185">Reference proteome</keyword>
<organism evidence="8 9">
    <name type="scientific">Triplophysa rosa</name>
    <name type="common">Cave loach</name>
    <dbReference type="NCBI Taxonomy" id="992332"/>
    <lineage>
        <taxon>Eukaryota</taxon>
        <taxon>Metazoa</taxon>
        <taxon>Chordata</taxon>
        <taxon>Craniata</taxon>
        <taxon>Vertebrata</taxon>
        <taxon>Euteleostomi</taxon>
        <taxon>Actinopterygii</taxon>
        <taxon>Neopterygii</taxon>
        <taxon>Teleostei</taxon>
        <taxon>Ostariophysi</taxon>
        <taxon>Cypriniformes</taxon>
        <taxon>Nemacheilidae</taxon>
        <taxon>Triplophysa</taxon>
    </lineage>
</organism>
<evidence type="ECO:0000256" key="7">
    <source>
        <dbReference type="SAM" id="Phobius"/>
    </source>
</evidence>
<feature type="transmembrane region" description="Helical" evidence="7">
    <location>
        <begin position="187"/>
        <end position="208"/>
    </location>
</feature>
<feature type="transmembrane region" description="Helical" evidence="7">
    <location>
        <begin position="397"/>
        <end position="421"/>
    </location>
</feature>
<dbReference type="Pfam" id="PF01733">
    <property type="entry name" value="Nucleoside_tran"/>
    <property type="match status" value="1"/>
</dbReference>
<comment type="subcellular location">
    <subcellularLocation>
        <location evidence="1">Basolateral cell membrane</location>
        <topology evidence="1">Multi-pass membrane protein</topology>
    </subcellularLocation>
</comment>
<evidence type="ECO:0000313" key="8">
    <source>
        <dbReference type="EMBL" id="KAI7796311.1"/>
    </source>
</evidence>
<dbReference type="Proteomes" id="UP001059041">
    <property type="component" value="Linkage Group LG19"/>
</dbReference>
<gene>
    <name evidence="8" type="ORF">IRJ41_023359</name>
</gene>
<protein>
    <submittedName>
        <fullName evidence="8">Equilibrative nucleoside transporter 2</fullName>
    </submittedName>
</protein>